<protein>
    <recommendedName>
        <fullName evidence="4">Glycosyltransferase subfamily 4-like N-terminal domain-containing protein</fullName>
    </recommendedName>
</protein>
<dbReference type="GO" id="GO:0016757">
    <property type="term" value="F:glycosyltransferase activity"/>
    <property type="evidence" value="ECO:0007669"/>
    <property type="project" value="InterPro"/>
</dbReference>
<dbReference type="InterPro" id="IPR001296">
    <property type="entry name" value="Glyco_trans_1"/>
</dbReference>
<dbReference type="InterPro" id="IPR050194">
    <property type="entry name" value="Glycosyltransferase_grp1"/>
</dbReference>
<feature type="non-terminal residue" evidence="3">
    <location>
        <position position="279"/>
    </location>
</feature>
<dbReference type="InterPro" id="IPR028098">
    <property type="entry name" value="Glyco_trans_4-like_N"/>
</dbReference>
<dbReference type="Pfam" id="PF00534">
    <property type="entry name" value="Glycos_transf_1"/>
    <property type="match status" value="1"/>
</dbReference>
<proteinExistence type="predicted"/>
<feature type="domain" description="Glycosyltransferase subfamily 4-like N-terminal" evidence="2">
    <location>
        <begin position="25"/>
        <end position="139"/>
    </location>
</feature>
<dbReference type="PANTHER" id="PTHR45947">
    <property type="entry name" value="SULFOQUINOVOSYL TRANSFERASE SQD2"/>
    <property type="match status" value="1"/>
</dbReference>
<dbReference type="EMBL" id="UINC01157318">
    <property type="protein sequence ID" value="SVD54235.1"/>
    <property type="molecule type" value="Genomic_DNA"/>
</dbReference>
<gene>
    <name evidence="3" type="ORF">METZ01_LOCUS407089</name>
</gene>
<dbReference type="SUPFAM" id="SSF53756">
    <property type="entry name" value="UDP-Glycosyltransferase/glycogen phosphorylase"/>
    <property type="match status" value="1"/>
</dbReference>
<dbReference type="Gene3D" id="3.40.50.2000">
    <property type="entry name" value="Glycogen Phosphorylase B"/>
    <property type="match status" value="2"/>
</dbReference>
<evidence type="ECO:0008006" key="4">
    <source>
        <dbReference type="Google" id="ProtNLM"/>
    </source>
</evidence>
<dbReference type="PANTHER" id="PTHR45947:SF3">
    <property type="entry name" value="SULFOQUINOVOSYL TRANSFERASE SQD2"/>
    <property type="match status" value="1"/>
</dbReference>
<sequence>IEYYIACPKEKPYWNLYFKIVGDKIYEIPHRKISLLHLYKILNLIKSNNIQLIHTHGKGAGFYGRILSMIIHLPLIHTPHGIHVGQYNYIIKMIYHFYENIMSRLTNTIIYVSESEKKQALQQHLWSNISSVIINNGVENNKIDNILDSKKQTRNNININSQKFVIATITRFDFAKNMWEAYEIAKTCKDYVFLFIGDGPEKEKIESRARKEGNKNIIFTGFTKTPKQYLEASDIYLSTSRWEGMPLGVLEAMSLGLPVVATNVTGNNEAVLNGETGFL</sequence>
<evidence type="ECO:0000313" key="3">
    <source>
        <dbReference type="EMBL" id="SVD54235.1"/>
    </source>
</evidence>
<evidence type="ECO:0000259" key="2">
    <source>
        <dbReference type="Pfam" id="PF13439"/>
    </source>
</evidence>
<dbReference type="Pfam" id="PF13439">
    <property type="entry name" value="Glyco_transf_4"/>
    <property type="match status" value="1"/>
</dbReference>
<name>A0A382W7B9_9ZZZZ</name>
<feature type="non-terminal residue" evidence="3">
    <location>
        <position position="1"/>
    </location>
</feature>
<feature type="domain" description="Glycosyl transferase family 1" evidence="1">
    <location>
        <begin position="150"/>
        <end position="279"/>
    </location>
</feature>
<organism evidence="3">
    <name type="scientific">marine metagenome</name>
    <dbReference type="NCBI Taxonomy" id="408172"/>
    <lineage>
        <taxon>unclassified sequences</taxon>
        <taxon>metagenomes</taxon>
        <taxon>ecological metagenomes</taxon>
    </lineage>
</organism>
<accession>A0A382W7B9</accession>
<dbReference type="AlphaFoldDB" id="A0A382W7B9"/>
<reference evidence="3" key="1">
    <citation type="submission" date="2018-05" db="EMBL/GenBank/DDBJ databases">
        <authorList>
            <person name="Lanie J.A."/>
            <person name="Ng W.-L."/>
            <person name="Kazmierczak K.M."/>
            <person name="Andrzejewski T.M."/>
            <person name="Davidsen T.M."/>
            <person name="Wayne K.J."/>
            <person name="Tettelin H."/>
            <person name="Glass J.I."/>
            <person name="Rusch D."/>
            <person name="Podicherti R."/>
            <person name="Tsui H.-C.T."/>
            <person name="Winkler M.E."/>
        </authorList>
    </citation>
    <scope>NUCLEOTIDE SEQUENCE</scope>
</reference>
<evidence type="ECO:0000259" key="1">
    <source>
        <dbReference type="Pfam" id="PF00534"/>
    </source>
</evidence>